<dbReference type="Proteomes" id="UP001482620">
    <property type="component" value="Unassembled WGS sequence"/>
</dbReference>
<name>A0ABV0UKM0_9TELE</name>
<accession>A0ABV0UKM0</accession>
<keyword evidence="3" id="KW-1185">Reference proteome</keyword>
<dbReference type="EMBL" id="JAHRIQ010073180">
    <property type="protein sequence ID" value="MEQ2245409.1"/>
    <property type="molecule type" value="Genomic_DNA"/>
</dbReference>
<gene>
    <name evidence="2" type="ORF">ILYODFUR_027628</name>
</gene>
<protein>
    <submittedName>
        <fullName evidence="2">Uncharacterized protein</fullName>
    </submittedName>
</protein>
<evidence type="ECO:0000256" key="1">
    <source>
        <dbReference type="SAM" id="MobiDB-lite"/>
    </source>
</evidence>
<evidence type="ECO:0000313" key="3">
    <source>
        <dbReference type="Proteomes" id="UP001482620"/>
    </source>
</evidence>
<organism evidence="2 3">
    <name type="scientific">Ilyodon furcidens</name>
    <name type="common">goldbreast splitfin</name>
    <dbReference type="NCBI Taxonomy" id="33524"/>
    <lineage>
        <taxon>Eukaryota</taxon>
        <taxon>Metazoa</taxon>
        <taxon>Chordata</taxon>
        <taxon>Craniata</taxon>
        <taxon>Vertebrata</taxon>
        <taxon>Euteleostomi</taxon>
        <taxon>Actinopterygii</taxon>
        <taxon>Neopterygii</taxon>
        <taxon>Teleostei</taxon>
        <taxon>Neoteleostei</taxon>
        <taxon>Acanthomorphata</taxon>
        <taxon>Ovalentaria</taxon>
        <taxon>Atherinomorphae</taxon>
        <taxon>Cyprinodontiformes</taxon>
        <taxon>Goodeidae</taxon>
        <taxon>Ilyodon</taxon>
    </lineage>
</organism>
<reference evidence="2 3" key="1">
    <citation type="submission" date="2021-06" db="EMBL/GenBank/DDBJ databases">
        <authorList>
            <person name="Palmer J.M."/>
        </authorList>
    </citation>
    <scope>NUCLEOTIDE SEQUENCE [LARGE SCALE GENOMIC DNA]</scope>
    <source>
        <strain evidence="3">if_2019</strain>
        <tissue evidence="2">Muscle</tissue>
    </source>
</reference>
<sequence length="110" mass="12245">MKIIFIKYSLYSRRLQHFHSYVTCVFYKELSNLQTRQKVRLPPLGSDPGGGVGLGMEGVGSLWWRRGGGGSKLSRRAVSSMQKVFKSDALGDDWPRRSADLPLIGAASEE</sequence>
<feature type="region of interest" description="Disordered" evidence="1">
    <location>
        <begin position="91"/>
        <end position="110"/>
    </location>
</feature>
<proteinExistence type="predicted"/>
<evidence type="ECO:0000313" key="2">
    <source>
        <dbReference type="EMBL" id="MEQ2245409.1"/>
    </source>
</evidence>
<comment type="caution">
    <text evidence="2">The sequence shown here is derived from an EMBL/GenBank/DDBJ whole genome shotgun (WGS) entry which is preliminary data.</text>
</comment>